<accession>A0A0A9EMZ4</accession>
<sequence>MLNRNSISVHLENLQCGMQEWSLQEHHKVNHLPQALVAQMTG</sequence>
<dbReference type="EMBL" id="GBRH01198680">
    <property type="protein sequence ID" value="JAD99215.1"/>
    <property type="molecule type" value="Transcribed_RNA"/>
</dbReference>
<evidence type="ECO:0000313" key="1">
    <source>
        <dbReference type="EMBL" id="JAD99215.1"/>
    </source>
</evidence>
<proteinExistence type="predicted"/>
<organism evidence="1">
    <name type="scientific">Arundo donax</name>
    <name type="common">Giant reed</name>
    <name type="synonym">Donax arundinaceus</name>
    <dbReference type="NCBI Taxonomy" id="35708"/>
    <lineage>
        <taxon>Eukaryota</taxon>
        <taxon>Viridiplantae</taxon>
        <taxon>Streptophyta</taxon>
        <taxon>Embryophyta</taxon>
        <taxon>Tracheophyta</taxon>
        <taxon>Spermatophyta</taxon>
        <taxon>Magnoliopsida</taxon>
        <taxon>Liliopsida</taxon>
        <taxon>Poales</taxon>
        <taxon>Poaceae</taxon>
        <taxon>PACMAD clade</taxon>
        <taxon>Arundinoideae</taxon>
        <taxon>Arundineae</taxon>
        <taxon>Arundo</taxon>
    </lineage>
</organism>
<protein>
    <submittedName>
        <fullName evidence="1">Uncharacterized protein</fullName>
    </submittedName>
</protein>
<dbReference type="AlphaFoldDB" id="A0A0A9EMZ4"/>
<reference evidence="1" key="2">
    <citation type="journal article" date="2015" name="Data Brief">
        <title>Shoot transcriptome of the giant reed, Arundo donax.</title>
        <authorList>
            <person name="Barrero R.A."/>
            <person name="Guerrero F.D."/>
            <person name="Moolhuijzen P."/>
            <person name="Goolsby J.A."/>
            <person name="Tidwell J."/>
            <person name="Bellgard S.E."/>
            <person name="Bellgard M.I."/>
        </authorList>
    </citation>
    <scope>NUCLEOTIDE SEQUENCE</scope>
    <source>
        <tissue evidence="1">Shoot tissue taken approximately 20 cm above the soil surface</tissue>
    </source>
</reference>
<reference evidence="1" key="1">
    <citation type="submission" date="2014-09" db="EMBL/GenBank/DDBJ databases">
        <authorList>
            <person name="Magalhaes I.L.F."/>
            <person name="Oliveira U."/>
            <person name="Santos F.R."/>
            <person name="Vidigal T.H.D.A."/>
            <person name="Brescovit A.D."/>
            <person name="Santos A.J."/>
        </authorList>
    </citation>
    <scope>NUCLEOTIDE SEQUENCE</scope>
    <source>
        <tissue evidence="1">Shoot tissue taken approximately 20 cm above the soil surface</tissue>
    </source>
</reference>
<name>A0A0A9EMZ4_ARUDO</name>